<dbReference type="InterPro" id="IPR056335">
    <property type="entry name" value="BBS7_hairpin"/>
</dbReference>
<protein>
    <submittedName>
        <fullName evidence="2">Bardet-Biedl syndrome 7 homolog isoform X2</fullName>
    </submittedName>
</protein>
<gene>
    <name evidence="2" type="ORF">PACLA_8A009449</name>
</gene>
<dbReference type="AlphaFoldDB" id="A0A7D9I3P7"/>
<dbReference type="GO" id="GO:0036064">
    <property type="term" value="C:ciliary basal body"/>
    <property type="evidence" value="ECO:0007669"/>
    <property type="project" value="TreeGrafter"/>
</dbReference>
<dbReference type="PANTHER" id="PTHR16074">
    <property type="entry name" value="BARDET-BIEDL SYNDROME 7 PROTEIN"/>
    <property type="match status" value="1"/>
</dbReference>
<keyword evidence="3" id="KW-1185">Reference proteome</keyword>
<dbReference type="Pfam" id="PF23349">
    <property type="entry name" value="BBS7_hp"/>
    <property type="match status" value="1"/>
</dbReference>
<feature type="non-terminal residue" evidence="2">
    <location>
        <position position="1"/>
    </location>
</feature>
<dbReference type="GO" id="GO:0034464">
    <property type="term" value="C:BBSome"/>
    <property type="evidence" value="ECO:0007669"/>
    <property type="project" value="TreeGrafter"/>
</dbReference>
<reference evidence="2" key="1">
    <citation type="submission" date="2020-04" db="EMBL/GenBank/DDBJ databases">
        <authorList>
            <person name="Alioto T."/>
            <person name="Alioto T."/>
            <person name="Gomez Garrido J."/>
        </authorList>
    </citation>
    <scope>NUCLEOTIDE SEQUENCE</scope>
    <source>
        <strain evidence="2">A484AB</strain>
    </source>
</reference>
<dbReference type="Proteomes" id="UP001152795">
    <property type="component" value="Unassembled WGS sequence"/>
</dbReference>
<feature type="domain" description="BBS7 helical hairpin" evidence="1">
    <location>
        <begin position="3"/>
        <end position="116"/>
    </location>
</feature>
<proteinExistence type="predicted"/>
<evidence type="ECO:0000313" key="2">
    <source>
        <dbReference type="EMBL" id="CAB3998401.1"/>
    </source>
</evidence>
<sequence>LSDESVLHTLHLIHPKLEYQLLLAKKVQLIDALKELEMHENDIGFLAPEYKQILDENEKLQEEYKKQPCHLERLYGMVTDLYIDKYKFMGMNVKSKVPNLLEVLDNYDLASLIEFFET</sequence>
<comment type="caution">
    <text evidence="2">The sequence shown here is derived from an EMBL/GenBank/DDBJ whole genome shotgun (WGS) entry which is preliminary data.</text>
</comment>
<dbReference type="OrthoDB" id="414590at2759"/>
<evidence type="ECO:0000313" key="3">
    <source>
        <dbReference type="Proteomes" id="UP001152795"/>
    </source>
</evidence>
<evidence type="ECO:0000259" key="1">
    <source>
        <dbReference type="Pfam" id="PF23349"/>
    </source>
</evidence>
<dbReference type="GO" id="GO:0060271">
    <property type="term" value="P:cilium assembly"/>
    <property type="evidence" value="ECO:0007669"/>
    <property type="project" value="TreeGrafter"/>
</dbReference>
<dbReference type="GO" id="GO:0008104">
    <property type="term" value="P:intracellular protein localization"/>
    <property type="evidence" value="ECO:0007669"/>
    <property type="project" value="TreeGrafter"/>
</dbReference>
<organism evidence="2 3">
    <name type="scientific">Paramuricea clavata</name>
    <name type="common">Red gorgonian</name>
    <name type="synonym">Violescent sea-whip</name>
    <dbReference type="NCBI Taxonomy" id="317549"/>
    <lineage>
        <taxon>Eukaryota</taxon>
        <taxon>Metazoa</taxon>
        <taxon>Cnidaria</taxon>
        <taxon>Anthozoa</taxon>
        <taxon>Octocorallia</taxon>
        <taxon>Malacalcyonacea</taxon>
        <taxon>Plexauridae</taxon>
        <taxon>Paramuricea</taxon>
    </lineage>
</organism>
<dbReference type="PANTHER" id="PTHR16074:SF4">
    <property type="entry name" value="BARDET-BIEDL SYNDROME 7 PROTEIN"/>
    <property type="match status" value="1"/>
</dbReference>
<dbReference type="GO" id="GO:0005930">
    <property type="term" value="C:axoneme"/>
    <property type="evidence" value="ECO:0007669"/>
    <property type="project" value="TreeGrafter"/>
</dbReference>
<dbReference type="GO" id="GO:0043005">
    <property type="term" value="C:neuron projection"/>
    <property type="evidence" value="ECO:0007669"/>
    <property type="project" value="TreeGrafter"/>
</dbReference>
<dbReference type="GO" id="GO:0016020">
    <property type="term" value="C:membrane"/>
    <property type="evidence" value="ECO:0007669"/>
    <property type="project" value="TreeGrafter"/>
</dbReference>
<accession>A0A7D9I3P7</accession>
<dbReference type="EMBL" id="CACRXK020003344">
    <property type="protein sequence ID" value="CAB3998401.1"/>
    <property type="molecule type" value="Genomic_DNA"/>
</dbReference>
<name>A0A7D9I3P7_PARCT</name>